<protein>
    <recommendedName>
        <fullName evidence="1">Methyltransferase type 11 domain-containing protein</fullName>
    </recommendedName>
</protein>
<evidence type="ECO:0000313" key="3">
    <source>
        <dbReference type="Proteomes" id="UP000236527"/>
    </source>
</evidence>
<dbReference type="GO" id="GO:0008757">
    <property type="term" value="F:S-adenosylmethionine-dependent methyltransferase activity"/>
    <property type="evidence" value="ECO:0007669"/>
    <property type="project" value="InterPro"/>
</dbReference>
<dbReference type="EMBL" id="BDGE01000002">
    <property type="protein sequence ID" value="GBE90431.1"/>
    <property type="molecule type" value="Genomic_DNA"/>
</dbReference>
<comment type="caution">
    <text evidence="2">The sequence shown here is derived from an EMBL/GenBank/DDBJ whole genome shotgun (WGS) entry which is preliminary data.</text>
</comment>
<proteinExistence type="predicted"/>
<dbReference type="AlphaFoldDB" id="A0A2H6LB19"/>
<dbReference type="Gene3D" id="3.40.50.150">
    <property type="entry name" value="Vaccinia Virus protein VP39"/>
    <property type="match status" value="1"/>
</dbReference>
<dbReference type="Proteomes" id="UP000236527">
    <property type="component" value="Unassembled WGS sequence"/>
</dbReference>
<dbReference type="Pfam" id="PF08241">
    <property type="entry name" value="Methyltransf_11"/>
    <property type="match status" value="1"/>
</dbReference>
<reference evidence="3" key="1">
    <citation type="journal article" date="2018" name="Genome Announc.">
        <title>Draft Genome Sequence of the Nitrogen-Fixing and Hormogonia-Inducing Cyanobacterium Nostoc cycadae Strain WK-1, Isolated from the Coralloid Roots of Cycas revoluta.</title>
        <authorList>
            <person name="Kanesaki Y."/>
            <person name="Hirose M."/>
            <person name="Hirose Y."/>
            <person name="Fujisawa T."/>
            <person name="Nakamura Y."/>
            <person name="Watanabe S."/>
            <person name="Matsunaga S."/>
            <person name="Uchida H."/>
            <person name="Murakami A."/>
        </authorList>
    </citation>
    <scope>NUCLEOTIDE SEQUENCE [LARGE SCALE GENOMIC DNA]</scope>
    <source>
        <strain evidence="3">WK-1</strain>
    </source>
</reference>
<dbReference type="InterPro" id="IPR029063">
    <property type="entry name" value="SAM-dependent_MTases_sf"/>
</dbReference>
<name>A0A2H6LB19_9NOSO</name>
<organism evidence="2 3">
    <name type="scientific">Nostoc cycadae WK-1</name>
    <dbReference type="NCBI Taxonomy" id="1861711"/>
    <lineage>
        <taxon>Bacteria</taxon>
        <taxon>Bacillati</taxon>
        <taxon>Cyanobacteriota</taxon>
        <taxon>Cyanophyceae</taxon>
        <taxon>Nostocales</taxon>
        <taxon>Nostocaceae</taxon>
        <taxon>Nostoc</taxon>
    </lineage>
</organism>
<gene>
    <name evidence="2" type="ORF">NCWK1_0147</name>
</gene>
<dbReference type="InterPro" id="IPR013216">
    <property type="entry name" value="Methyltransf_11"/>
</dbReference>
<evidence type="ECO:0000313" key="2">
    <source>
        <dbReference type="EMBL" id="GBE90431.1"/>
    </source>
</evidence>
<sequence length="270" mass="29986">MDENKKAMSSLEEAIACPVCYKTLTTAPQDCNQCHNYFRNELAKLPSASLDLTPERIKGEIDDAVDSQPLRTELFRLPIISFLYERILPPIWAMGLRNVGGIDIEFQECREFFGQNLGIVADISCGTGIFSRRLALLQQCEQIIALDYSEAMLGQVQQQMQLEGISPSQITIIRGDVAALPFTPNSLDAVYSGAAMHCWPDATQGLRNIYQALRSGGKLFATTFLQPLPSIVFRFFTPDELPQMAIAAGFHPDCVQLETRGVYGIIKCVK</sequence>
<dbReference type="SUPFAM" id="SSF53335">
    <property type="entry name" value="S-adenosyl-L-methionine-dependent methyltransferases"/>
    <property type="match status" value="1"/>
</dbReference>
<feature type="domain" description="Methyltransferase type 11" evidence="1">
    <location>
        <begin position="122"/>
        <end position="220"/>
    </location>
</feature>
<dbReference type="PANTHER" id="PTHR43591:SF99">
    <property type="entry name" value="OS06G0646000 PROTEIN"/>
    <property type="match status" value="1"/>
</dbReference>
<evidence type="ECO:0000259" key="1">
    <source>
        <dbReference type="Pfam" id="PF08241"/>
    </source>
</evidence>
<dbReference type="PANTHER" id="PTHR43591">
    <property type="entry name" value="METHYLTRANSFERASE"/>
    <property type="match status" value="1"/>
</dbReference>
<keyword evidence="3" id="KW-1185">Reference proteome</keyword>
<dbReference type="CDD" id="cd02440">
    <property type="entry name" value="AdoMet_MTases"/>
    <property type="match status" value="1"/>
</dbReference>
<accession>A0A2H6LB19</accession>